<protein>
    <recommendedName>
        <fullName evidence="8">Ribonuclease Z</fullName>
        <shortName evidence="8">RNase Z</shortName>
        <ecNumber evidence="8">3.1.26.11</ecNumber>
    </recommendedName>
    <alternativeName>
        <fullName evidence="8">tRNA 3 endonuclease</fullName>
    </alternativeName>
    <alternativeName>
        <fullName evidence="8">tRNase Z</fullName>
    </alternativeName>
</protein>
<keyword evidence="2 8" id="KW-0819">tRNA processing</keyword>
<evidence type="ECO:0000313" key="10">
    <source>
        <dbReference type="Proteomes" id="UP000181976"/>
    </source>
</evidence>
<feature type="binding site" evidence="8">
    <location>
        <position position="142"/>
    </location>
    <ligand>
        <name>Zn(2+)</name>
        <dbReference type="ChEBI" id="CHEBI:29105"/>
        <label>1</label>
        <note>catalytic</note>
    </ligand>
</feature>
<dbReference type="InterPro" id="IPR013471">
    <property type="entry name" value="RNase_Z/BN"/>
</dbReference>
<reference evidence="9 10" key="1">
    <citation type="submission" date="2016-10" db="EMBL/GenBank/DDBJ databases">
        <authorList>
            <person name="de Groot N.N."/>
        </authorList>
    </citation>
    <scope>NUCLEOTIDE SEQUENCE [LARGE SCALE GENOMIC DNA]</scope>
    <source>
        <strain evidence="9 10">DSM 19012</strain>
    </source>
</reference>
<dbReference type="Gene3D" id="3.60.15.10">
    <property type="entry name" value="Ribonuclease Z/Hydroxyacylglutathione hydrolase-like"/>
    <property type="match status" value="1"/>
</dbReference>
<dbReference type="PANTHER" id="PTHR46018:SF2">
    <property type="entry name" value="ZINC PHOSPHODIESTERASE ELAC PROTEIN 1"/>
    <property type="match status" value="1"/>
</dbReference>
<dbReference type="EMBL" id="FONA01000018">
    <property type="protein sequence ID" value="SFE76871.1"/>
    <property type="molecule type" value="Genomic_DNA"/>
</dbReference>
<evidence type="ECO:0000313" key="9">
    <source>
        <dbReference type="EMBL" id="SFE76871.1"/>
    </source>
</evidence>
<feature type="binding site" evidence="8">
    <location>
        <position position="211"/>
    </location>
    <ligand>
        <name>Zn(2+)</name>
        <dbReference type="ChEBI" id="CHEBI:29105"/>
        <label>2</label>
        <note>catalytic</note>
    </ligand>
</feature>
<keyword evidence="10" id="KW-1185">Reference proteome</keyword>
<dbReference type="OrthoDB" id="9800940at2"/>
<dbReference type="HAMAP" id="MF_01818">
    <property type="entry name" value="RNase_Z_BN"/>
    <property type="match status" value="1"/>
</dbReference>
<comment type="cofactor">
    <cofactor evidence="8">
        <name>Zn(2+)</name>
        <dbReference type="ChEBI" id="CHEBI:29105"/>
    </cofactor>
    <text evidence="8">Binds 2 Zn(2+) ions.</text>
</comment>
<feature type="binding site" evidence="8">
    <location>
        <position position="66"/>
    </location>
    <ligand>
        <name>Zn(2+)</name>
        <dbReference type="ChEBI" id="CHEBI:29105"/>
        <label>2</label>
        <note>catalytic</note>
    </ligand>
</feature>
<keyword evidence="5 8" id="KW-0255">Endonuclease</keyword>
<feature type="binding site" evidence="8">
    <location>
        <position position="67"/>
    </location>
    <ligand>
        <name>Zn(2+)</name>
        <dbReference type="ChEBI" id="CHEBI:29105"/>
        <label>2</label>
        <note>catalytic</note>
    </ligand>
</feature>
<dbReference type="AlphaFoldDB" id="A0A1I2D8V1"/>
<keyword evidence="6 8" id="KW-0378">Hydrolase</keyword>
<evidence type="ECO:0000256" key="7">
    <source>
        <dbReference type="ARBA" id="ARBA00022833"/>
    </source>
</evidence>
<comment type="catalytic activity">
    <reaction evidence="8">
        <text>Endonucleolytic cleavage of RNA, removing extra 3' nucleotides from tRNA precursor, generating 3' termini of tRNAs. A 3'-hydroxy group is left at the tRNA terminus and a 5'-phosphoryl group is left at the trailer molecule.</text>
        <dbReference type="EC" id="3.1.26.11"/>
    </reaction>
</comment>
<evidence type="ECO:0000256" key="6">
    <source>
        <dbReference type="ARBA" id="ARBA00022801"/>
    </source>
</evidence>
<feature type="active site" description="Proton acceptor" evidence="8">
    <location>
        <position position="66"/>
    </location>
</feature>
<name>A0A1I2D8V1_9BACT</name>
<evidence type="ECO:0000256" key="1">
    <source>
        <dbReference type="ARBA" id="ARBA00011738"/>
    </source>
</evidence>
<dbReference type="RefSeq" id="WP_010526110.1">
    <property type="nucleotide sequence ID" value="NZ_AFSL01000003.1"/>
</dbReference>
<gene>
    <name evidence="8" type="primary">rnz</name>
    <name evidence="9" type="ORF">SAMN05444380_11830</name>
</gene>
<dbReference type="InterPro" id="IPR036866">
    <property type="entry name" value="RibonucZ/Hydroxyglut_hydro"/>
</dbReference>
<dbReference type="Pfam" id="PF23023">
    <property type="entry name" value="Anti-Pycsar_Apyc1"/>
    <property type="match status" value="1"/>
</dbReference>
<evidence type="ECO:0000256" key="8">
    <source>
        <dbReference type="HAMAP-Rule" id="MF_01818"/>
    </source>
</evidence>
<evidence type="ECO:0000256" key="2">
    <source>
        <dbReference type="ARBA" id="ARBA00022694"/>
    </source>
</evidence>
<proteinExistence type="inferred from homology"/>
<dbReference type="PANTHER" id="PTHR46018">
    <property type="entry name" value="ZINC PHOSPHODIESTERASE ELAC PROTEIN 1"/>
    <property type="match status" value="1"/>
</dbReference>
<dbReference type="Proteomes" id="UP000181976">
    <property type="component" value="Unassembled WGS sequence"/>
</dbReference>
<feature type="binding site" evidence="8">
    <location>
        <position position="62"/>
    </location>
    <ligand>
        <name>Zn(2+)</name>
        <dbReference type="ChEBI" id="CHEBI:29105"/>
        <label>1</label>
        <note>catalytic</note>
    </ligand>
</feature>
<dbReference type="FunCoup" id="A0A1I2D8V1">
    <property type="interactions" value="341"/>
</dbReference>
<dbReference type="EC" id="3.1.26.11" evidence="8"/>
<dbReference type="NCBIfam" id="TIGR02651">
    <property type="entry name" value="RNase_Z"/>
    <property type="match status" value="1"/>
</dbReference>
<dbReference type="GO" id="GO:0042781">
    <property type="term" value="F:3'-tRNA processing endoribonuclease activity"/>
    <property type="evidence" value="ECO:0007669"/>
    <property type="project" value="UniProtKB-UniRule"/>
</dbReference>
<keyword evidence="4 8" id="KW-0479">Metal-binding</keyword>
<comment type="subunit">
    <text evidence="1 8">Homodimer.</text>
</comment>
<feature type="binding site" evidence="8">
    <location>
        <position position="269"/>
    </location>
    <ligand>
        <name>Zn(2+)</name>
        <dbReference type="ChEBI" id="CHEBI:29105"/>
        <label>2</label>
        <note>catalytic</note>
    </ligand>
</feature>
<dbReference type="NCBIfam" id="NF000801">
    <property type="entry name" value="PRK00055.1-3"/>
    <property type="match status" value="1"/>
</dbReference>
<sequence>MGLSVTILGSNSALPTSERNPTAQVLRASGRFFLIDCGEGTQLQLRRNRVHFGRIHHIFISHLHGDHVFGLPGLISSLALLGRTADLHVYAMADLEKLLNPWLDYFCKNMPFVVVFHAVEPDVSKVIYEDELLEVVTIPLEHRIPTVGFLFREKPKERKINKGKCDFYQIPLRWLPRLKKGEDFNEDGRFISNEELTLPPPPAKSYAFCSDTRYSEKIVSLLQNVDLLYHESTFLTDQEELAAKTFHSTARQAASIAHQANVGKLLLGHFSSRYRDLEPFLEEARAVFDNAWIATEGSTFEI</sequence>
<dbReference type="eggNOG" id="COG1234">
    <property type="taxonomic scope" value="Bacteria"/>
</dbReference>
<keyword evidence="7 8" id="KW-0862">Zinc</keyword>
<dbReference type="STRING" id="385682.SAMN05444380_11830"/>
<dbReference type="SUPFAM" id="SSF56281">
    <property type="entry name" value="Metallo-hydrolase/oxidoreductase"/>
    <property type="match status" value="1"/>
</dbReference>
<dbReference type="GO" id="GO:0008270">
    <property type="term" value="F:zinc ion binding"/>
    <property type="evidence" value="ECO:0007669"/>
    <property type="project" value="UniProtKB-UniRule"/>
</dbReference>
<keyword evidence="3 8" id="KW-0540">Nuclease</keyword>
<feature type="binding site" evidence="8">
    <location>
        <position position="64"/>
    </location>
    <ligand>
        <name>Zn(2+)</name>
        <dbReference type="ChEBI" id="CHEBI:29105"/>
        <label>1</label>
        <note>catalytic</note>
    </ligand>
</feature>
<dbReference type="CDD" id="cd07717">
    <property type="entry name" value="RNaseZ_ZiPD-like_MBL-fold"/>
    <property type="match status" value="1"/>
</dbReference>
<evidence type="ECO:0000256" key="4">
    <source>
        <dbReference type="ARBA" id="ARBA00022723"/>
    </source>
</evidence>
<feature type="binding site" evidence="8">
    <location>
        <position position="211"/>
    </location>
    <ligand>
        <name>Zn(2+)</name>
        <dbReference type="ChEBI" id="CHEBI:29105"/>
        <label>1</label>
        <note>catalytic</note>
    </ligand>
</feature>
<accession>A0A1I2D8V1</accession>
<comment type="function">
    <text evidence="8">Zinc phosphodiesterase, which displays some tRNA 3'-processing endonuclease activity. Probably involved in tRNA maturation, by removing a 3'-trailer from precursor tRNA.</text>
</comment>
<evidence type="ECO:0000256" key="5">
    <source>
        <dbReference type="ARBA" id="ARBA00022759"/>
    </source>
</evidence>
<comment type="similarity">
    <text evidence="8">Belongs to the RNase Z family.</text>
</comment>
<evidence type="ECO:0000256" key="3">
    <source>
        <dbReference type="ARBA" id="ARBA00022722"/>
    </source>
</evidence>
<organism evidence="9 10">
    <name type="scientific">Thermophagus xiamenensis</name>
    <dbReference type="NCBI Taxonomy" id="385682"/>
    <lineage>
        <taxon>Bacteria</taxon>
        <taxon>Pseudomonadati</taxon>
        <taxon>Bacteroidota</taxon>
        <taxon>Bacteroidia</taxon>
        <taxon>Marinilabiliales</taxon>
        <taxon>Marinilabiliaceae</taxon>
        <taxon>Thermophagus</taxon>
    </lineage>
</organism>
<dbReference type="InParanoid" id="A0A1I2D8V1"/>